<keyword evidence="3" id="KW-1185">Reference proteome</keyword>
<reference evidence="2 3" key="1">
    <citation type="journal article" date="2018" name="Science">
        <title>The opium poppy genome and morphinan production.</title>
        <authorList>
            <person name="Guo L."/>
            <person name="Winzer T."/>
            <person name="Yang X."/>
            <person name="Li Y."/>
            <person name="Ning Z."/>
            <person name="He Z."/>
            <person name="Teodor R."/>
            <person name="Lu Y."/>
            <person name="Bowser T.A."/>
            <person name="Graham I.A."/>
            <person name="Ye K."/>
        </authorList>
    </citation>
    <scope>NUCLEOTIDE SEQUENCE [LARGE SCALE GENOMIC DNA]</scope>
    <source>
        <strain evidence="3">cv. HN1</strain>
        <tissue evidence="2">Leaves</tissue>
    </source>
</reference>
<feature type="region of interest" description="Disordered" evidence="1">
    <location>
        <begin position="1"/>
        <end position="29"/>
    </location>
</feature>
<protein>
    <submittedName>
        <fullName evidence="2">Uncharacterized protein</fullName>
    </submittedName>
</protein>
<feature type="compositionally biased region" description="Basic and acidic residues" evidence="1">
    <location>
        <begin position="1"/>
        <end position="13"/>
    </location>
</feature>
<dbReference type="EMBL" id="CM010720">
    <property type="protein sequence ID" value="RZC67399.1"/>
    <property type="molecule type" value="Genomic_DNA"/>
</dbReference>
<gene>
    <name evidence="2" type="ORF">C5167_011081</name>
</gene>
<organism evidence="2 3">
    <name type="scientific">Papaver somniferum</name>
    <name type="common">Opium poppy</name>
    <dbReference type="NCBI Taxonomy" id="3469"/>
    <lineage>
        <taxon>Eukaryota</taxon>
        <taxon>Viridiplantae</taxon>
        <taxon>Streptophyta</taxon>
        <taxon>Embryophyta</taxon>
        <taxon>Tracheophyta</taxon>
        <taxon>Spermatophyta</taxon>
        <taxon>Magnoliopsida</taxon>
        <taxon>Ranunculales</taxon>
        <taxon>Papaveraceae</taxon>
        <taxon>Papaveroideae</taxon>
        <taxon>Papaver</taxon>
    </lineage>
</organism>
<name>A0A4Y7K657_PAPSO</name>
<sequence>METHDSRLHHDKNVMQNSGSSSLVMDGGANNIESGVCKRKNREYNLLEFRVQQKYELIRFEEYRTMEKDWNGVTLN</sequence>
<accession>A0A4Y7K657</accession>
<feature type="non-terminal residue" evidence="2">
    <location>
        <position position="76"/>
    </location>
</feature>
<dbReference type="Proteomes" id="UP000316621">
    <property type="component" value="Chromosome 6"/>
</dbReference>
<evidence type="ECO:0000313" key="3">
    <source>
        <dbReference type="Proteomes" id="UP000316621"/>
    </source>
</evidence>
<feature type="compositionally biased region" description="Polar residues" evidence="1">
    <location>
        <begin position="14"/>
        <end position="23"/>
    </location>
</feature>
<dbReference type="AlphaFoldDB" id="A0A4Y7K657"/>
<dbReference type="Gramene" id="RZC67399">
    <property type="protein sequence ID" value="RZC67399"/>
    <property type="gene ID" value="C5167_011081"/>
</dbReference>
<proteinExistence type="predicted"/>
<evidence type="ECO:0000256" key="1">
    <source>
        <dbReference type="SAM" id="MobiDB-lite"/>
    </source>
</evidence>
<evidence type="ECO:0000313" key="2">
    <source>
        <dbReference type="EMBL" id="RZC67399.1"/>
    </source>
</evidence>